<keyword evidence="3" id="KW-1185">Reference proteome</keyword>
<evidence type="ECO:0000313" key="3">
    <source>
        <dbReference type="Proteomes" id="UP000198584"/>
    </source>
</evidence>
<feature type="transmembrane region" description="Helical" evidence="1">
    <location>
        <begin position="46"/>
        <end position="66"/>
    </location>
</feature>
<name>A0A1H4FQV5_9BACI</name>
<accession>A0A1H4FQV5</accession>
<dbReference type="AlphaFoldDB" id="A0A1H4FQV5"/>
<dbReference type="Proteomes" id="UP000198584">
    <property type="component" value="Unassembled WGS sequence"/>
</dbReference>
<reference evidence="2 3" key="1">
    <citation type="submission" date="2016-10" db="EMBL/GenBank/DDBJ databases">
        <authorList>
            <person name="de Groot N.N."/>
        </authorList>
    </citation>
    <scope>NUCLEOTIDE SEQUENCE [LARGE SCALE GENOMIC DNA]</scope>
    <source>
        <strain evidence="2 3">CCM7597</strain>
    </source>
</reference>
<gene>
    <name evidence="2" type="ORF">SAMN05421743_11278</name>
</gene>
<evidence type="ECO:0000256" key="1">
    <source>
        <dbReference type="SAM" id="Phobius"/>
    </source>
</evidence>
<sequence length="95" mass="10833">MQKNSTLQKPWIYKVGMILIISSILIWVISPVLIPFLPLTNGVKAISITTSLIIGEVIFWIGALMAGKKVANNIKKSFNPKNWRKKFVHKEQDRE</sequence>
<organism evidence="2 3">
    <name type="scientific">Thalassobacillus cyri</name>
    <dbReference type="NCBI Taxonomy" id="571932"/>
    <lineage>
        <taxon>Bacteria</taxon>
        <taxon>Bacillati</taxon>
        <taxon>Bacillota</taxon>
        <taxon>Bacilli</taxon>
        <taxon>Bacillales</taxon>
        <taxon>Bacillaceae</taxon>
        <taxon>Thalassobacillus</taxon>
    </lineage>
</organism>
<protein>
    <recommendedName>
        <fullName evidence="4">Transporter suffix domain-containing protein</fullName>
    </recommendedName>
</protein>
<dbReference type="InterPro" id="IPR047961">
    <property type="entry name" value="Transp_suffix-like"/>
</dbReference>
<dbReference type="RefSeq" id="WP_093045669.1">
    <property type="nucleotide sequence ID" value="NZ_FNQR01000012.1"/>
</dbReference>
<keyword evidence="1" id="KW-1133">Transmembrane helix</keyword>
<dbReference type="OrthoDB" id="1122717at2"/>
<evidence type="ECO:0008006" key="4">
    <source>
        <dbReference type="Google" id="ProtNLM"/>
    </source>
</evidence>
<dbReference type="EMBL" id="FNQR01000012">
    <property type="protein sequence ID" value="SEA99739.1"/>
    <property type="molecule type" value="Genomic_DNA"/>
</dbReference>
<evidence type="ECO:0000313" key="2">
    <source>
        <dbReference type="EMBL" id="SEA99739.1"/>
    </source>
</evidence>
<proteinExistence type="predicted"/>
<keyword evidence="1" id="KW-0812">Transmembrane</keyword>
<dbReference type="NCBIfam" id="NF033684">
    <property type="entry name" value="suffix_2_RND"/>
    <property type="match status" value="1"/>
</dbReference>
<feature type="transmembrane region" description="Helical" evidence="1">
    <location>
        <begin position="12"/>
        <end position="34"/>
    </location>
</feature>
<keyword evidence="1" id="KW-0472">Membrane</keyword>